<dbReference type="GO" id="GO:0003724">
    <property type="term" value="F:RNA helicase activity"/>
    <property type="evidence" value="ECO:0007669"/>
    <property type="project" value="UniProtKB-EC"/>
</dbReference>
<feature type="region of interest" description="Disordered" evidence="8">
    <location>
        <begin position="1"/>
        <end position="46"/>
    </location>
</feature>
<evidence type="ECO:0000256" key="5">
    <source>
        <dbReference type="ARBA" id="ARBA00022806"/>
    </source>
</evidence>
<dbReference type="Gene3D" id="3.40.50.300">
    <property type="entry name" value="P-loop containing nucleotide triphosphate hydrolases"/>
    <property type="match status" value="2"/>
</dbReference>
<evidence type="ECO:0000256" key="4">
    <source>
        <dbReference type="ARBA" id="ARBA00022801"/>
    </source>
</evidence>
<evidence type="ECO:0000259" key="9">
    <source>
        <dbReference type="PROSITE" id="PS51192"/>
    </source>
</evidence>
<evidence type="ECO:0000256" key="1">
    <source>
        <dbReference type="ARBA" id="ARBA00008792"/>
    </source>
</evidence>
<dbReference type="PANTHER" id="PTHR18934:SF136">
    <property type="entry name" value="ATP-DEPENDENT RNA HELICASE DHX35-RELATED"/>
    <property type="match status" value="1"/>
</dbReference>
<dbReference type="InterPro" id="IPR027417">
    <property type="entry name" value="P-loop_NTPase"/>
</dbReference>
<dbReference type="GO" id="GO:0005524">
    <property type="term" value="F:ATP binding"/>
    <property type="evidence" value="ECO:0007669"/>
    <property type="project" value="UniProtKB-KW"/>
</dbReference>
<sequence>MDKPSGGFLRPGSQASSAFGLKFDRPREQDQDQSEAARRASRFGPVPFGAIGATAASLLADGAARHDAKRRRKNAGPGARPGPAQQPAQQPASSGSGSDDDRDIPEGAPRAMPMEPRYRYGDPTLPVSRYRRQILYLVENHAVTIIVGETGSGKTTQLPQFVLEAGWAESGFAIAITQPRRVAAVSVAARVAEEMEVDLGTTVGYAVRFDNALQAGRTRIKYLTDGVLLREMMDDPLLTQYSVVVVDEAHERSLSTDMLLGLLKKVLRRRPDLRLVISSATLEAAQLRTFFDTATVAGRKQGSGPDRSSAILTVEGRTHPVQVHYLEAPCSDYVRAAVEAAVAIHEEEIPGDVLIFLTGQDEVTSAVRLLEEHARRQGGGGRGRGGGGPLRMMPLPLYAGLPGPQQQLVFKPAPRGFRKVVAATNVAETSLTLEGVVYVVDCCFVKQRAYNPLTGLESLLVAPLSQASAAQRAGRAGRVRAGHCFRLCTEEAFASLPKVTVPEMQRSNLVGMVLQLKALGIDNVMKFEWLAPPPAEAMVRALEELHALGVLDEDARLTKDVGLALSALPLEPPLGAALLASRGLGCAEELLTIASLMSVQHVWAPAQGATRALDEAKARFAAAEGDAVTLLNVHRAWRASGRSAAWAHRNFLQPSSLFRADEAREQLLGLLRRHGLLPGGQPPPSADRDMDPVRRAMAAGLFMNAAVFERTEYNPLAPESDPGKNVYRLVRYTAQKTAPLKLRIHPSSVLFRSTPPCVVFHTVQQADSGWFEMQGVTSVDPSWLPELAPHMYHRPQPRGVGGG</sequence>
<dbReference type="GO" id="GO:0003723">
    <property type="term" value="F:RNA binding"/>
    <property type="evidence" value="ECO:0007669"/>
    <property type="project" value="TreeGrafter"/>
</dbReference>
<dbReference type="Pfam" id="PF04408">
    <property type="entry name" value="WHD_HA2"/>
    <property type="match status" value="1"/>
</dbReference>
<dbReference type="EC" id="3.6.4.13" evidence="2"/>
<organism evidence="11 12">
    <name type="scientific">Edaphochlamys debaryana</name>
    <dbReference type="NCBI Taxonomy" id="47281"/>
    <lineage>
        <taxon>Eukaryota</taxon>
        <taxon>Viridiplantae</taxon>
        <taxon>Chlorophyta</taxon>
        <taxon>core chlorophytes</taxon>
        <taxon>Chlorophyceae</taxon>
        <taxon>CS clade</taxon>
        <taxon>Chlamydomonadales</taxon>
        <taxon>Chlamydomonadales incertae sedis</taxon>
        <taxon>Edaphochlamys</taxon>
    </lineage>
</organism>
<protein>
    <recommendedName>
        <fullName evidence="2">RNA helicase</fullName>
        <ecNumber evidence="2">3.6.4.13</ecNumber>
    </recommendedName>
</protein>
<dbReference type="PROSITE" id="PS51194">
    <property type="entry name" value="HELICASE_CTER"/>
    <property type="match status" value="1"/>
</dbReference>
<dbReference type="EMBL" id="JAEHOE010000084">
    <property type="protein sequence ID" value="KAG2488343.1"/>
    <property type="molecule type" value="Genomic_DNA"/>
</dbReference>
<keyword evidence="3" id="KW-0547">Nucleotide-binding</keyword>
<dbReference type="InterPro" id="IPR014001">
    <property type="entry name" value="Helicase_ATP-bd"/>
</dbReference>
<comment type="caution">
    <text evidence="11">The sequence shown here is derived from an EMBL/GenBank/DDBJ whole genome shotgun (WGS) entry which is preliminary data.</text>
</comment>
<feature type="domain" description="Helicase ATP-binding" evidence="9">
    <location>
        <begin position="135"/>
        <end position="300"/>
    </location>
</feature>
<dbReference type="SMART" id="SM00490">
    <property type="entry name" value="HELICc"/>
    <property type="match status" value="1"/>
</dbReference>
<feature type="compositionally biased region" description="Basic and acidic residues" evidence="8">
    <location>
        <begin position="22"/>
        <end position="38"/>
    </location>
</feature>
<dbReference type="GO" id="GO:0016787">
    <property type="term" value="F:hydrolase activity"/>
    <property type="evidence" value="ECO:0007669"/>
    <property type="project" value="UniProtKB-KW"/>
</dbReference>
<dbReference type="InterPro" id="IPR011709">
    <property type="entry name" value="DEAD-box_helicase_OB_fold"/>
</dbReference>
<proteinExistence type="inferred from homology"/>
<dbReference type="Gene3D" id="1.20.120.1080">
    <property type="match status" value="1"/>
</dbReference>
<accession>A0A835XQE4</accession>
<dbReference type="InterPro" id="IPR048333">
    <property type="entry name" value="HA2_WH"/>
</dbReference>
<dbReference type="Pfam" id="PF07717">
    <property type="entry name" value="OB_NTP_bind"/>
    <property type="match status" value="1"/>
</dbReference>
<dbReference type="Proteomes" id="UP000612055">
    <property type="component" value="Unassembled WGS sequence"/>
</dbReference>
<comment type="similarity">
    <text evidence="1">Belongs to the DEAD box helicase family. DEAH subfamily.</text>
</comment>
<feature type="compositionally biased region" description="Low complexity" evidence="8">
    <location>
        <begin position="75"/>
        <end position="97"/>
    </location>
</feature>
<dbReference type="FunFam" id="3.40.50.300:FF:000578">
    <property type="entry name" value="probable ATP-dependent RNA helicase DHX35"/>
    <property type="match status" value="1"/>
</dbReference>
<dbReference type="Pfam" id="PF00270">
    <property type="entry name" value="DEAD"/>
    <property type="match status" value="1"/>
</dbReference>
<evidence type="ECO:0000256" key="3">
    <source>
        <dbReference type="ARBA" id="ARBA00022741"/>
    </source>
</evidence>
<dbReference type="Pfam" id="PF00271">
    <property type="entry name" value="Helicase_C"/>
    <property type="match status" value="1"/>
</dbReference>
<dbReference type="CDD" id="cd18791">
    <property type="entry name" value="SF2_C_RHA"/>
    <property type="match status" value="1"/>
</dbReference>
<dbReference type="AlphaFoldDB" id="A0A835XQE4"/>
<evidence type="ECO:0000259" key="10">
    <source>
        <dbReference type="PROSITE" id="PS51194"/>
    </source>
</evidence>
<keyword evidence="4" id="KW-0378">Hydrolase</keyword>
<evidence type="ECO:0000313" key="11">
    <source>
        <dbReference type="EMBL" id="KAG2488343.1"/>
    </source>
</evidence>
<evidence type="ECO:0000256" key="6">
    <source>
        <dbReference type="ARBA" id="ARBA00022840"/>
    </source>
</evidence>
<dbReference type="SMART" id="SM00487">
    <property type="entry name" value="DEXDc"/>
    <property type="match status" value="1"/>
</dbReference>
<dbReference type="PROSITE" id="PS00690">
    <property type="entry name" value="DEAH_ATP_HELICASE"/>
    <property type="match status" value="1"/>
</dbReference>
<dbReference type="InterPro" id="IPR007502">
    <property type="entry name" value="Helicase-assoc_dom"/>
</dbReference>
<evidence type="ECO:0000256" key="8">
    <source>
        <dbReference type="SAM" id="MobiDB-lite"/>
    </source>
</evidence>
<dbReference type="InterPro" id="IPR002464">
    <property type="entry name" value="DNA/RNA_helicase_DEAH_CS"/>
</dbReference>
<dbReference type="InterPro" id="IPR001650">
    <property type="entry name" value="Helicase_C-like"/>
</dbReference>
<reference evidence="11" key="1">
    <citation type="journal article" date="2020" name="bioRxiv">
        <title>Comparative genomics of Chlamydomonas.</title>
        <authorList>
            <person name="Craig R.J."/>
            <person name="Hasan A.R."/>
            <person name="Ness R.W."/>
            <person name="Keightley P.D."/>
        </authorList>
    </citation>
    <scope>NUCLEOTIDE SEQUENCE</scope>
    <source>
        <strain evidence="11">CCAP 11/70</strain>
    </source>
</reference>
<feature type="region of interest" description="Disordered" evidence="8">
    <location>
        <begin position="62"/>
        <end position="120"/>
    </location>
</feature>
<evidence type="ECO:0000313" key="12">
    <source>
        <dbReference type="Proteomes" id="UP000612055"/>
    </source>
</evidence>
<dbReference type="InterPro" id="IPR011545">
    <property type="entry name" value="DEAD/DEAH_box_helicase_dom"/>
</dbReference>
<dbReference type="SMART" id="SM00847">
    <property type="entry name" value="HA2"/>
    <property type="match status" value="1"/>
</dbReference>
<gene>
    <name evidence="11" type="ORF">HYH03_013033</name>
</gene>
<keyword evidence="5" id="KW-0347">Helicase</keyword>
<name>A0A835XQE4_9CHLO</name>
<dbReference type="OrthoDB" id="10253254at2759"/>
<dbReference type="PANTHER" id="PTHR18934">
    <property type="entry name" value="ATP-DEPENDENT RNA HELICASE"/>
    <property type="match status" value="1"/>
</dbReference>
<evidence type="ECO:0000256" key="2">
    <source>
        <dbReference type="ARBA" id="ARBA00012552"/>
    </source>
</evidence>
<evidence type="ECO:0000256" key="7">
    <source>
        <dbReference type="ARBA" id="ARBA00047984"/>
    </source>
</evidence>
<dbReference type="Pfam" id="PF21010">
    <property type="entry name" value="HA2_C"/>
    <property type="match status" value="1"/>
</dbReference>
<comment type="catalytic activity">
    <reaction evidence="7">
        <text>ATP + H2O = ADP + phosphate + H(+)</text>
        <dbReference type="Rhea" id="RHEA:13065"/>
        <dbReference type="ChEBI" id="CHEBI:15377"/>
        <dbReference type="ChEBI" id="CHEBI:15378"/>
        <dbReference type="ChEBI" id="CHEBI:30616"/>
        <dbReference type="ChEBI" id="CHEBI:43474"/>
        <dbReference type="ChEBI" id="CHEBI:456216"/>
        <dbReference type="EC" id="3.6.4.13"/>
    </reaction>
</comment>
<keyword evidence="12" id="KW-1185">Reference proteome</keyword>
<keyword evidence="6" id="KW-0067">ATP-binding</keyword>
<dbReference type="FunFam" id="3.40.50.300:FF:000145">
    <property type="entry name" value="probable ATP-dependent RNA helicase DHX40"/>
    <property type="match status" value="1"/>
</dbReference>
<dbReference type="SUPFAM" id="SSF52540">
    <property type="entry name" value="P-loop containing nucleoside triphosphate hydrolases"/>
    <property type="match status" value="1"/>
</dbReference>
<feature type="domain" description="Helicase C-terminal" evidence="10">
    <location>
        <begin position="337"/>
        <end position="520"/>
    </location>
</feature>
<dbReference type="PROSITE" id="PS51192">
    <property type="entry name" value="HELICASE_ATP_BIND_1"/>
    <property type="match status" value="1"/>
</dbReference>